<comment type="caution">
    <text evidence="1">The sequence shown here is derived from an EMBL/GenBank/DDBJ whole genome shotgun (WGS) entry which is preliminary data.</text>
</comment>
<dbReference type="STRING" id="128403.WA1_00845"/>
<sequence length="308" mass="34164">MFGIPLVEATCATRGFQGSEIKVQQRFEQIGHTFLHGYHTALEDDKPESLVFRLNTIEAELRGFAFEGAAMGLTLLDKVIPLPRSRLQIFLESAGSDHAYMVHVGVGWLLARLHQRVEPFLAKLDPLLCWLVVDGYGFHEGYFHWRDYIQQQKSLKQLSSYARRVFDQGLGRSLWFVNGADVTLIPATIAAFPLARHSDLWSGIGLACTYAGGVERDAIEALQIAAKPYQPYLAQGAAFAAKARQRASNPAAHTELACQVFCNMSADAAARVTDMALEKLPTNGAEPAYEIWRQRVQTHFTSALLTAL</sequence>
<evidence type="ECO:0000313" key="1">
    <source>
        <dbReference type="EMBL" id="KYC43744.1"/>
    </source>
</evidence>
<dbReference type="Pfam" id="PF08012">
    <property type="entry name" value="DUF1702"/>
    <property type="match status" value="1"/>
</dbReference>
<dbReference type="Proteomes" id="UP000076925">
    <property type="component" value="Unassembled WGS sequence"/>
</dbReference>
<keyword evidence="2" id="KW-1185">Reference proteome</keyword>
<dbReference type="AlphaFoldDB" id="A0A139XGB9"/>
<name>A0A139XGB9_9CYAN</name>
<proteinExistence type="predicted"/>
<evidence type="ECO:0000313" key="2">
    <source>
        <dbReference type="Proteomes" id="UP000076925"/>
    </source>
</evidence>
<evidence type="ECO:0008006" key="3">
    <source>
        <dbReference type="Google" id="ProtNLM"/>
    </source>
</evidence>
<accession>A0A139XGB9</accession>
<protein>
    <recommendedName>
        <fullName evidence="3">Enediyne biosynthesis protein</fullName>
    </recommendedName>
</protein>
<organism evidence="1 2">
    <name type="scientific">Scytonema hofmannii PCC 7110</name>
    <dbReference type="NCBI Taxonomy" id="128403"/>
    <lineage>
        <taxon>Bacteria</taxon>
        <taxon>Bacillati</taxon>
        <taxon>Cyanobacteriota</taxon>
        <taxon>Cyanophyceae</taxon>
        <taxon>Nostocales</taxon>
        <taxon>Scytonemataceae</taxon>
        <taxon>Scytonema</taxon>
    </lineage>
</organism>
<dbReference type="EMBL" id="ANNX02000012">
    <property type="protein sequence ID" value="KYC43744.1"/>
    <property type="molecule type" value="Genomic_DNA"/>
</dbReference>
<gene>
    <name evidence="1" type="ORF">WA1_00845</name>
</gene>
<reference evidence="1 2" key="1">
    <citation type="journal article" date="2013" name="Genome Biol. Evol.">
        <title>Genomes of Stigonematalean cyanobacteria (subsection V) and the evolution of oxygenic photosynthesis from prokaryotes to plastids.</title>
        <authorList>
            <person name="Dagan T."/>
            <person name="Roettger M."/>
            <person name="Stucken K."/>
            <person name="Landan G."/>
            <person name="Koch R."/>
            <person name="Major P."/>
            <person name="Gould S.B."/>
            <person name="Goremykin V.V."/>
            <person name="Rippka R."/>
            <person name="Tandeau de Marsac N."/>
            <person name="Gugger M."/>
            <person name="Lockhart P.J."/>
            <person name="Allen J.F."/>
            <person name="Brune I."/>
            <person name="Maus I."/>
            <person name="Puhler A."/>
            <person name="Martin W.F."/>
        </authorList>
    </citation>
    <scope>NUCLEOTIDE SEQUENCE [LARGE SCALE GENOMIC DNA]</scope>
    <source>
        <strain evidence="1 2">PCC 7110</strain>
    </source>
</reference>
<dbReference type="InterPro" id="IPR012964">
    <property type="entry name" value="DUF1702"/>
</dbReference>